<dbReference type="AlphaFoldDB" id="A0A146K4L0"/>
<evidence type="ECO:0000256" key="1">
    <source>
        <dbReference type="SAM" id="Coils"/>
    </source>
</evidence>
<reference evidence="3" key="1">
    <citation type="submission" date="2015-07" db="EMBL/GenBank/DDBJ databases">
        <title>Adaptation to a free-living lifestyle via gene acquisitions in the diplomonad Trepomonas sp. PC1.</title>
        <authorList>
            <person name="Xu F."/>
            <person name="Jerlstrom-Hultqvist J."/>
            <person name="Kolisko M."/>
            <person name="Simpson A.G.B."/>
            <person name="Roger A.J."/>
            <person name="Svard S.G."/>
            <person name="Andersson J.O."/>
        </authorList>
    </citation>
    <scope>NUCLEOTIDE SEQUENCE</scope>
    <source>
        <strain evidence="3">PC1</strain>
    </source>
</reference>
<sequence>MDFDFQMLDACLQFKQLPQLAIDFEDQEDELIKTMMAYKTIFSSQELIRQNVARLNYLLDFKYQCIESKTIKSLKQKMQATIVKKERDMVQYDVDKFMQCCLDFIVQLLILDKAKILISSPISIEELFELNNLKAGVALVLDTCEIQEFVYMVRLSTFIKMIISLNKPSYLKQLKELQSTFRLIPEACGQNSPEMDILVKKLKREDVLFEDTEQFKKEIPPKIQIPKPFEEERPYVPKRREEPPKPAYDQDEPYVPKRREERVQQDMNEEPLQDFDTLSQSVSTMCKNIMVNNYPALKRDFDDHETELILIMMRYRVVFGSQLAIFTNWPRLKFLINETVNGFNPQTLKEFRTGLSTGIRGAQMQDIDTYNFTLACKTFLVNVMRDQVNFVTMATPVTAEHLMNVSAETRLTTATEILHSTGNLSYRYRIPVQTVMKMILQEDFFTLDWKKAEEKVQQQTKPVAMQMQPRSNYAGLDLSQAPELDIPQPIPTRKPSNLQINQPRSLTPIRVQNQVQPQIRQQVQQTHQYQQQAPQPPQVSFQPQQPQPAQKSNLQEVISFKSVENLANTQISSQIVDYCTSFLAEMQPKLFEFDFNKQEDKLVKTMLMAKLLFNSPELCKQNEQLVSALLVKKSDVFPKELRQSMLNQLKKAVIKNEFGYEYDPQIFIEKCMDFVFTLMQHEEAFLLINSPISQKQFSEYDISQIVQIILNSNEQLRYVFAIPIRSFVYMVMLTREEFFYEVFAQSIQKWVLKADLQTQSQKVDLLIQTAYKQIQVQIKPEMLQQSVMKFNQASTDQIGFKTNSKPESVQFSNIHQQKAVDLTVNPDFNEMMRSKINLEAVEFDEPTPKYQFQPKYQQTADQIRFLQQQKQINEEKFRLEQEELQRIQRNKPVLSANQEKKRLQALLQDAAEIVEELRVKKQILEGYVIKALNLVNKNQSAVRIKVNTIKKQLSPADQTIISKLNYQKGQIVKVFQYKIKFILRNLLKYSNQLNGKYQLAGDLKTQRAEKLKELDQKIKRIHDRTFFLTNLRKQRARLQDLADMSRQQQFELETKRFGQ</sequence>
<feature type="compositionally biased region" description="Polar residues" evidence="2">
    <location>
        <begin position="494"/>
        <end position="505"/>
    </location>
</feature>
<feature type="coiled-coil region" evidence="1">
    <location>
        <begin position="856"/>
        <end position="920"/>
    </location>
</feature>
<evidence type="ECO:0000313" key="3">
    <source>
        <dbReference type="EMBL" id="JAP90429.1"/>
    </source>
</evidence>
<dbReference type="EMBL" id="GDID01006177">
    <property type="protein sequence ID" value="JAP90429.1"/>
    <property type="molecule type" value="Transcribed_RNA"/>
</dbReference>
<accession>A0A146K4L0</accession>
<feature type="compositionally biased region" description="Low complexity" evidence="2">
    <location>
        <begin position="511"/>
        <end position="550"/>
    </location>
</feature>
<protein>
    <submittedName>
        <fullName evidence="3">Uncharacterized protein</fullName>
    </submittedName>
</protein>
<feature type="region of interest" description="Disordered" evidence="2">
    <location>
        <begin position="477"/>
        <end position="552"/>
    </location>
</feature>
<name>A0A146K4L0_9EUKA</name>
<keyword evidence="1" id="KW-0175">Coiled coil</keyword>
<feature type="region of interest" description="Disordered" evidence="2">
    <location>
        <begin position="230"/>
        <end position="253"/>
    </location>
</feature>
<gene>
    <name evidence="3" type="ORF">TPC1_30076</name>
</gene>
<organism evidence="3">
    <name type="scientific">Trepomonas sp. PC1</name>
    <dbReference type="NCBI Taxonomy" id="1076344"/>
    <lineage>
        <taxon>Eukaryota</taxon>
        <taxon>Metamonada</taxon>
        <taxon>Diplomonadida</taxon>
        <taxon>Hexamitidae</taxon>
        <taxon>Hexamitinae</taxon>
        <taxon>Trepomonas</taxon>
    </lineage>
</organism>
<feature type="compositionally biased region" description="Basic and acidic residues" evidence="2">
    <location>
        <begin position="230"/>
        <end position="244"/>
    </location>
</feature>
<evidence type="ECO:0000256" key="2">
    <source>
        <dbReference type="SAM" id="MobiDB-lite"/>
    </source>
</evidence>
<proteinExistence type="predicted"/>